<feature type="transmembrane region" description="Helical" evidence="6">
    <location>
        <begin position="81"/>
        <end position="100"/>
    </location>
</feature>
<sequence>MAIRIPNRVKGFLMVLSAAVLWGSSGTLAQYLFHEEGIEFGWLVMVRLLISGFLLLMMAYVQSGRKKVLSLWKDSVDKKQIIILGIAGMVGTQYTFFASIEAGNAATATLLQYLGPALLTVWIAFRLRRMPRAGEWMAVGFALIGTFFLVTGGNPSTLSISLPALLWGLASAVGLAFYTLYPSRLLNQWGAGMIVGWAMFIGGLALMFIHPPWSVDLAGWELKTYVWIAVVVFLGTLLPFFLYLDSLRYLRPSETALLSCAEPLTAAIVAVWWLGVPFGFPEWLGASFIIGTVVLLSLMEEHSKSEVPVSDNSKKPFCKENGQGIEGSMDV</sequence>
<dbReference type="InterPro" id="IPR050638">
    <property type="entry name" value="AA-Vitamin_Transporters"/>
</dbReference>
<dbReference type="Pfam" id="PF00892">
    <property type="entry name" value="EamA"/>
    <property type="match status" value="2"/>
</dbReference>
<evidence type="ECO:0000313" key="9">
    <source>
        <dbReference type="Proteomes" id="UP000315636"/>
    </source>
</evidence>
<dbReference type="InterPro" id="IPR037185">
    <property type="entry name" value="EmrE-like"/>
</dbReference>
<keyword evidence="5 6" id="KW-0472">Membrane</keyword>
<feature type="transmembrane region" description="Helical" evidence="6">
    <location>
        <begin position="193"/>
        <end position="213"/>
    </location>
</feature>
<feature type="domain" description="EamA" evidence="7">
    <location>
        <begin position="163"/>
        <end position="297"/>
    </location>
</feature>
<dbReference type="PANTHER" id="PTHR32322">
    <property type="entry name" value="INNER MEMBRANE TRANSPORTER"/>
    <property type="match status" value="1"/>
</dbReference>
<dbReference type="GO" id="GO:0016020">
    <property type="term" value="C:membrane"/>
    <property type="evidence" value="ECO:0007669"/>
    <property type="project" value="UniProtKB-SubCell"/>
</dbReference>
<feature type="transmembrane region" description="Helical" evidence="6">
    <location>
        <begin position="256"/>
        <end position="274"/>
    </location>
</feature>
<keyword evidence="9" id="KW-1185">Reference proteome</keyword>
<feature type="transmembrane region" description="Helical" evidence="6">
    <location>
        <begin position="280"/>
        <end position="298"/>
    </location>
</feature>
<dbReference type="AlphaFoldDB" id="A0A521B0Z8"/>
<evidence type="ECO:0000256" key="1">
    <source>
        <dbReference type="ARBA" id="ARBA00004127"/>
    </source>
</evidence>
<evidence type="ECO:0000256" key="4">
    <source>
        <dbReference type="ARBA" id="ARBA00022989"/>
    </source>
</evidence>
<dbReference type="Proteomes" id="UP000315636">
    <property type="component" value="Unassembled WGS sequence"/>
</dbReference>
<feature type="transmembrane region" description="Helical" evidence="6">
    <location>
        <begin position="136"/>
        <end position="154"/>
    </location>
</feature>
<feature type="transmembrane region" description="Helical" evidence="6">
    <location>
        <begin position="160"/>
        <end position="181"/>
    </location>
</feature>
<dbReference type="RefSeq" id="WP_425462666.1">
    <property type="nucleotide sequence ID" value="NZ_FXTI01000001.1"/>
</dbReference>
<name>A0A521B0Z8_9BACL</name>
<proteinExistence type="inferred from homology"/>
<dbReference type="PANTHER" id="PTHR32322:SF2">
    <property type="entry name" value="EAMA DOMAIN-CONTAINING PROTEIN"/>
    <property type="match status" value="1"/>
</dbReference>
<dbReference type="EMBL" id="FXTI01000001">
    <property type="protein sequence ID" value="SMO40783.1"/>
    <property type="molecule type" value="Genomic_DNA"/>
</dbReference>
<evidence type="ECO:0000259" key="7">
    <source>
        <dbReference type="Pfam" id="PF00892"/>
    </source>
</evidence>
<feature type="domain" description="EamA" evidence="7">
    <location>
        <begin position="10"/>
        <end position="150"/>
    </location>
</feature>
<evidence type="ECO:0000313" key="8">
    <source>
        <dbReference type="EMBL" id="SMO40783.1"/>
    </source>
</evidence>
<feature type="transmembrane region" description="Helical" evidence="6">
    <location>
        <begin position="40"/>
        <end position="61"/>
    </location>
</feature>
<protein>
    <submittedName>
        <fullName evidence="8">Permease of the drug/metabolite transporter (DMT) superfamily</fullName>
    </submittedName>
</protein>
<dbReference type="InterPro" id="IPR000620">
    <property type="entry name" value="EamA_dom"/>
</dbReference>
<organism evidence="8 9">
    <name type="scientific">Melghirimyces algeriensis</name>
    <dbReference type="NCBI Taxonomy" id="910412"/>
    <lineage>
        <taxon>Bacteria</taxon>
        <taxon>Bacillati</taxon>
        <taxon>Bacillota</taxon>
        <taxon>Bacilli</taxon>
        <taxon>Bacillales</taxon>
        <taxon>Thermoactinomycetaceae</taxon>
        <taxon>Melghirimyces</taxon>
    </lineage>
</organism>
<keyword evidence="3 6" id="KW-0812">Transmembrane</keyword>
<comment type="subcellular location">
    <subcellularLocation>
        <location evidence="1">Endomembrane system</location>
        <topology evidence="1">Multi-pass membrane protein</topology>
    </subcellularLocation>
</comment>
<accession>A0A521B0Z8</accession>
<keyword evidence="4 6" id="KW-1133">Transmembrane helix</keyword>
<evidence type="ECO:0000256" key="2">
    <source>
        <dbReference type="ARBA" id="ARBA00007362"/>
    </source>
</evidence>
<dbReference type="SUPFAM" id="SSF103481">
    <property type="entry name" value="Multidrug resistance efflux transporter EmrE"/>
    <property type="match status" value="2"/>
</dbReference>
<feature type="transmembrane region" description="Helical" evidence="6">
    <location>
        <begin position="225"/>
        <end position="244"/>
    </location>
</feature>
<comment type="similarity">
    <text evidence="2">Belongs to the EamA transporter family.</text>
</comment>
<evidence type="ECO:0000256" key="5">
    <source>
        <dbReference type="ARBA" id="ARBA00023136"/>
    </source>
</evidence>
<feature type="transmembrane region" description="Helical" evidence="6">
    <location>
        <begin position="12"/>
        <end position="34"/>
    </location>
</feature>
<reference evidence="8 9" key="1">
    <citation type="submission" date="2017-05" db="EMBL/GenBank/DDBJ databases">
        <authorList>
            <person name="Varghese N."/>
            <person name="Submissions S."/>
        </authorList>
    </citation>
    <scope>NUCLEOTIDE SEQUENCE [LARGE SCALE GENOMIC DNA]</scope>
    <source>
        <strain evidence="8 9">DSM 45474</strain>
    </source>
</reference>
<evidence type="ECO:0000256" key="3">
    <source>
        <dbReference type="ARBA" id="ARBA00022692"/>
    </source>
</evidence>
<evidence type="ECO:0000256" key="6">
    <source>
        <dbReference type="SAM" id="Phobius"/>
    </source>
</evidence>
<feature type="transmembrane region" description="Helical" evidence="6">
    <location>
        <begin position="106"/>
        <end position="124"/>
    </location>
</feature>
<gene>
    <name evidence="8" type="ORF">SAMN06264849_101463</name>
</gene>